<dbReference type="Proteomes" id="UP001165090">
    <property type="component" value="Unassembled WGS sequence"/>
</dbReference>
<feature type="transmembrane region" description="Helical" evidence="2">
    <location>
        <begin position="425"/>
        <end position="443"/>
    </location>
</feature>
<evidence type="ECO:0000256" key="3">
    <source>
        <dbReference type="SAM" id="SignalP"/>
    </source>
</evidence>
<feature type="transmembrane region" description="Helical" evidence="2">
    <location>
        <begin position="449"/>
        <end position="470"/>
    </location>
</feature>
<feature type="signal peptide" evidence="3">
    <location>
        <begin position="1"/>
        <end position="20"/>
    </location>
</feature>
<organism evidence="4 5">
    <name type="scientific">Volvox africanus</name>
    <dbReference type="NCBI Taxonomy" id="51714"/>
    <lineage>
        <taxon>Eukaryota</taxon>
        <taxon>Viridiplantae</taxon>
        <taxon>Chlorophyta</taxon>
        <taxon>core chlorophytes</taxon>
        <taxon>Chlorophyceae</taxon>
        <taxon>CS clade</taxon>
        <taxon>Chlamydomonadales</taxon>
        <taxon>Volvocaceae</taxon>
        <taxon>Volvox</taxon>
    </lineage>
</organism>
<reference evidence="4 5" key="1">
    <citation type="journal article" date="2023" name="IScience">
        <title>Expanded male sex-determining region conserved during the evolution of homothallism in the green alga Volvox.</title>
        <authorList>
            <person name="Yamamoto K."/>
            <person name="Matsuzaki R."/>
            <person name="Mahakham W."/>
            <person name="Heman W."/>
            <person name="Sekimoto H."/>
            <person name="Kawachi M."/>
            <person name="Minakuchi Y."/>
            <person name="Toyoda A."/>
            <person name="Nozaki H."/>
        </authorList>
    </citation>
    <scope>NUCLEOTIDE SEQUENCE [LARGE SCALE GENOMIC DNA]</scope>
    <source>
        <strain evidence="4 5">NIES-4468</strain>
    </source>
</reference>
<dbReference type="Gene3D" id="3.90.550.10">
    <property type="entry name" value="Spore Coat Polysaccharide Biosynthesis Protein SpsA, Chain A"/>
    <property type="match status" value="1"/>
</dbReference>
<sequence length="572" mass="62291">MFGLVAPVLLFLAASQSTEAATLTVKTSPARSSEAYATLVYGEEFVLAARVLGQSLRESGTTRDMVALTTGSLKASSELTLAADGWRVVHVAPVHNPGTGPQPTGFPPRFAYVYTKLYIFKMTEYKKIVFLDADALVIRNMDVIFKCPGFCATLRHSERFNTGVMSLVPSMELYDDMMAKMKDMPSYTGGDQGFLNSYFPSFAHAPLFDPDTPYTPDQYKATAGTDSESAHQLEPQQHQRGQQYMRLPTTFNADVGLYVVGSNRWMLPRSSLYIIHFTLGPFKPWVWWSGWLVLENPAWQAYRARLPVDSRGLTQGLTPRQLFAERWMVLLPWAVLGAAIYLQWSILAPALAQAISVLPAVSHLMRSRRQTTPQGSPSTAASWGPSSLGPGGNDAVLRMAGSASSGSTFGGGEVFPKYFMSGSLAAGYGCVVLVVITTILIVPSEVDPVYGWILSYEWGFMLLGLMYGGFLRTCYRWGRRAGHHAALQVPKLHSPPPLPLLETAASAAFLVASLLIAPWLGRMLGITSFAGTIVATVFIGLGVIIVSTVQFVFLPTQWYVAGRIAGSGPRAA</sequence>
<evidence type="ECO:0000256" key="2">
    <source>
        <dbReference type="SAM" id="Phobius"/>
    </source>
</evidence>
<feature type="chain" id="PRO_5046338971" description="Hexosyltransferase" evidence="3">
    <location>
        <begin position="21"/>
        <end position="572"/>
    </location>
</feature>
<feature type="transmembrane region" description="Helical" evidence="2">
    <location>
        <begin position="330"/>
        <end position="361"/>
    </location>
</feature>
<feature type="transmembrane region" description="Helical" evidence="2">
    <location>
        <begin position="526"/>
        <end position="554"/>
    </location>
</feature>
<keyword evidence="2" id="KW-0812">Transmembrane</keyword>
<dbReference type="EMBL" id="BSDZ01000112">
    <property type="protein sequence ID" value="GLI71448.1"/>
    <property type="molecule type" value="Genomic_DNA"/>
</dbReference>
<name>A0ABQ5SN65_9CHLO</name>
<feature type="region of interest" description="Disordered" evidence="1">
    <location>
        <begin position="369"/>
        <end position="388"/>
    </location>
</feature>
<accession>A0ABQ5SN65</accession>
<keyword evidence="2" id="KW-1133">Transmembrane helix</keyword>
<gene>
    <name evidence="4" type="ORF">VaNZ11_016663</name>
</gene>
<evidence type="ECO:0000313" key="5">
    <source>
        <dbReference type="Proteomes" id="UP001165090"/>
    </source>
</evidence>
<feature type="compositionally biased region" description="Polar residues" evidence="1">
    <location>
        <begin position="370"/>
        <end position="385"/>
    </location>
</feature>
<dbReference type="InterPro" id="IPR050587">
    <property type="entry name" value="GNT1/Glycosyltrans_8"/>
</dbReference>
<keyword evidence="2" id="KW-0472">Membrane</keyword>
<evidence type="ECO:0008006" key="6">
    <source>
        <dbReference type="Google" id="ProtNLM"/>
    </source>
</evidence>
<evidence type="ECO:0000313" key="4">
    <source>
        <dbReference type="EMBL" id="GLI71448.1"/>
    </source>
</evidence>
<dbReference type="PANTHER" id="PTHR11183">
    <property type="entry name" value="GLYCOGENIN SUBFAMILY MEMBER"/>
    <property type="match status" value="1"/>
</dbReference>
<protein>
    <recommendedName>
        <fullName evidence="6">Hexosyltransferase</fullName>
    </recommendedName>
</protein>
<dbReference type="InterPro" id="IPR029044">
    <property type="entry name" value="Nucleotide-diphossugar_trans"/>
</dbReference>
<comment type="caution">
    <text evidence="4">The sequence shown here is derived from an EMBL/GenBank/DDBJ whole genome shotgun (WGS) entry which is preliminary data.</text>
</comment>
<feature type="transmembrane region" description="Helical" evidence="2">
    <location>
        <begin position="500"/>
        <end position="520"/>
    </location>
</feature>
<proteinExistence type="predicted"/>
<dbReference type="SUPFAM" id="SSF53448">
    <property type="entry name" value="Nucleotide-diphospho-sugar transferases"/>
    <property type="match status" value="1"/>
</dbReference>
<dbReference type="CDD" id="cd02537">
    <property type="entry name" value="GT8_Glycogenin"/>
    <property type="match status" value="1"/>
</dbReference>
<keyword evidence="3" id="KW-0732">Signal</keyword>
<keyword evidence="5" id="KW-1185">Reference proteome</keyword>
<evidence type="ECO:0000256" key="1">
    <source>
        <dbReference type="SAM" id="MobiDB-lite"/>
    </source>
</evidence>